<dbReference type="GO" id="GO:0046872">
    <property type="term" value="F:metal ion binding"/>
    <property type="evidence" value="ECO:0007669"/>
    <property type="project" value="UniProtKB-KW"/>
</dbReference>
<organism evidence="4 5">
    <name type="scientific">Aestuariispira insulae</name>
    <dbReference type="NCBI Taxonomy" id="1461337"/>
    <lineage>
        <taxon>Bacteria</taxon>
        <taxon>Pseudomonadati</taxon>
        <taxon>Pseudomonadota</taxon>
        <taxon>Alphaproteobacteria</taxon>
        <taxon>Rhodospirillales</taxon>
        <taxon>Kiloniellaceae</taxon>
        <taxon>Aestuariispira</taxon>
    </lineage>
</organism>
<dbReference type="AlphaFoldDB" id="A0A3D9HNS9"/>
<dbReference type="PANTHER" id="PTHR42796">
    <property type="entry name" value="FUMARYLACETOACETATE HYDROLASE DOMAIN-CONTAINING PROTEIN 2A-RELATED"/>
    <property type="match status" value="1"/>
</dbReference>
<gene>
    <name evidence="4" type="ORF">DFP90_104234</name>
</gene>
<dbReference type="Proteomes" id="UP000256845">
    <property type="component" value="Unassembled WGS sequence"/>
</dbReference>
<dbReference type="GO" id="GO:0019752">
    <property type="term" value="P:carboxylic acid metabolic process"/>
    <property type="evidence" value="ECO:0007669"/>
    <property type="project" value="UniProtKB-ARBA"/>
</dbReference>
<dbReference type="GO" id="GO:0016787">
    <property type="term" value="F:hydrolase activity"/>
    <property type="evidence" value="ECO:0007669"/>
    <property type="project" value="UniProtKB-KW"/>
</dbReference>
<dbReference type="GO" id="GO:0016853">
    <property type="term" value="F:isomerase activity"/>
    <property type="evidence" value="ECO:0007669"/>
    <property type="project" value="UniProtKB-ARBA"/>
</dbReference>
<keyword evidence="4" id="KW-0378">Hydrolase</keyword>
<name>A0A3D9HNS9_9PROT</name>
<sequence length="281" mass="30766">MKLVRFGHPGEERPGLIDQKGEIRDLSGHIGDIDPAVLDDASLNKLRALKEDELPLVQEHVRLGCCVTGVGKIICIGLNYLDHVKEAGMQVPEEPVVFMKATSALTGPNDNIILPRNASRVDWEAELAVIIGKKGKYIEEANALEHVAGYAVFNDISERHFQLDRGGQWVKGKSADSFAPLGPWLVTRDEIADPSDLAIWQEIDGNRFQDSHTGQMIFKVPLLISYLSRFMSLHPGDVIATGTPPGVGMGMAPPVYLRAGNKVELGIEGLGRQSHYTVEDD</sequence>
<dbReference type="InterPro" id="IPR051121">
    <property type="entry name" value="FAH"/>
</dbReference>
<dbReference type="InterPro" id="IPR011234">
    <property type="entry name" value="Fumarylacetoacetase-like_C"/>
</dbReference>
<comment type="caution">
    <text evidence="4">The sequence shown here is derived from an EMBL/GenBank/DDBJ whole genome shotgun (WGS) entry which is preliminary data.</text>
</comment>
<evidence type="ECO:0000313" key="4">
    <source>
        <dbReference type="EMBL" id="RED50961.1"/>
    </source>
</evidence>
<evidence type="ECO:0000256" key="1">
    <source>
        <dbReference type="ARBA" id="ARBA00010211"/>
    </source>
</evidence>
<reference evidence="4 5" key="1">
    <citation type="submission" date="2018-07" db="EMBL/GenBank/DDBJ databases">
        <title>Genomic Encyclopedia of Type Strains, Phase III (KMG-III): the genomes of soil and plant-associated and newly described type strains.</title>
        <authorList>
            <person name="Whitman W."/>
        </authorList>
    </citation>
    <scope>NUCLEOTIDE SEQUENCE [LARGE SCALE GENOMIC DNA]</scope>
    <source>
        <strain evidence="4 5">CECT 8488</strain>
    </source>
</reference>
<dbReference type="OrthoDB" id="9780293at2"/>
<keyword evidence="5" id="KW-1185">Reference proteome</keyword>
<evidence type="ECO:0000256" key="2">
    <source>
        <dbReference type="ARBA" id="ARBA00022723"/>
    </source>
</evidence>
<accession>A0A3D9HNS9</accession>
<feature type="domain" description="Fumarylacetoacetase-like C-terminal" evidence="3">
    <location>
        <begin position="72"/>
        <end position="273"/>
    </location>
</feature>
<dbReference type="EMBL" id="QRDW01000004">
    <property type="protein sequence ID" value="RED50961.1"/>
    <property type="molecule type" value="Genomic_DNA"/>
</dbReference>
<dbReference type="SUPFAM" id="SSF56529">
    <property type="entry name" value="FAH"/>
    <property type="match status" value="1"/>
</dbReference>
<dbReference type="Pfam" id="PF01557">
    <property type="entry name" value="FAA_hydrolase"/>
    <property type="match status" value="1"/>
</dbReference>
<dbReference type="PANTHER" id="PTHR42796:SF4">
    <property type="entry name" value="FUMARYLACETOACETATE HYDROLASE DOMAIN-CONTAINING PROTEIN 2A"/>
    <property type="match status" value="1"/>
</dbReference>
<keyword evidence="2" id="KW-0479">Metal-binding</keyword>
<dbReference type="RefSeq" id="WP_115936746.1">
    <property type="nucleotide sequence ID" value="NZ_QRDW01000004.1"/>
</dbReference>
<evidence type="ECO:0000259" key="3">
    <source>
        <dbReference type="Pfam" id="PF01557"/>
    </source>
</evidence>
<dbReference type="Gene3D" id="3.90.850.10">
    <property type="entry name" value="Fumarylacetoacetase-like, C-terminal domain"/>
    <property type="match status" value="1"/>
</dbReference>
<comment type="similarity">
    <text evidence="1">Belongs to the FAH family.</text>
</comment>
<proteinExistence type="inferred from homology"/>
<protein>
    <submittedName>
        <fullName evidence="4">2,4-diketo-3-deoxy-L-fuconate hydrolase</fullName>
    </submittedName>
</protein>
<dbReference type="InterPro" id="IPR036663">
    <property type="entry name" value="Fumarylacetoacetase_C_sf"/>
</dbReference>
<evidence type="ECO:0000313" key="5">
    <source>
        <dbReference type="Proteomes" id="UP000256845"/>
    </source>
</evidence>
<dbReference type="FunFam" id="3.90.850.10:FF:000002">
    <property type="entry name" value="2-hydroxyhepta-2,4-diene-1,7-dioate isomerase"/>
    <property type="match status" value="1"/>
</dbReference>